<feature type="binding site" evidence="7">
    <location>
        <position position="146"/>
    </location>
    <ligand>
        <name>FMN</name>
        <dbReference type="ChEBI" id="CHEBI:58210"/>
    </ligand>
</feature>
<keyword evidence="4" id="KW-0560">Oxidoreductase</keyword>
<feature type="binding site" evidence="7">
    <location>
        <begin position="314"/>
        <end position="318"/>
    </location>
    <ligand>
        <name>FMN</name>
        <dbReference type="ChEBI" id="CHEBI:58210"/>
    </ligand>
</feature>
<evidence type="ECO:0000256" key="5">
    <source>
        <dbReference type="ARBA" id="ARBA00024042"/>
    </source>
</evidence>
<dbReference type="AlphaFoldDB" id="A0A1T0CP41"/>
<keyword evidence="9" id="KW-0418">Kinase</keyword>
<protein>
    <submittedName>
        <fullName evidence="9">Histidine kinase</fullName>
    </submittedName>
</protein>
<dbReference type="PANTHER" id="PTHR10578">
    <property type="entry name" value="S -2-HYDROXY-ACID OXIDASE-RELATED"/>
    <property type="match status" value="1"/>
</dbReference>
<dbReference type="PIRSF" id="PIRSF000138">
    <property type="entry name" value="Al-hdrx_acd_dh"/>
    <property type="match status" value="1"/>
</dbReference>
<keyword evidence="2 7" id="KW-0285">Flavoprotein</keyword>
<dbReference type="InterPro" id="IPR037396">
    <property type="entry name" value="FMN_HAD"/>
</dbReference>
<dbReference type="SMART" id="SM01240">
    <property type="entry name" value="IMPDH"/>
    <property type="match status" value="1"/>
</dbReference>
<evidence type="ECO:0000256" key="1">
    <source>
        <dbReference type="ARBA" id="ARBA00001917"/>
    </source>
</evidence>
<reference evidence="9 10" key="1">
    <citation type="submission" date="2017-02" db="EMBL/GenBank/DDBJ databases">
        <title>Draft genome sequence of Moraxella porci CCUG 54912T type strain.</title>
        <authorList>
            <person name="Salva-Serra F."/>
            <person name="Engstrom-Jakobsson H."/>
            <person name="Thorell K."/>
            <person name="Jaen-Luchoro D."/>
            <person name="Gonzales-Siles L."/>
            <person name="Karlsson R."/>
            <person name="Yazdan S."/>
            <person name="Boulund F."/>
            <person name="Johnning A."/>
            <person name="Engstrand L."/>
            <person name="Kristiansson E."/>
            <person name="Moore E."/>
        </authorList>
    </citation>
    <scope>NUCLEOTIDE SEQUENCE [LARGE SCALE GENOMIC DNA]</scope>
    <source>
        <strain evidence="9 10">CCUG 54912</strain>
    </source>
</reference>
<evidence type="ECO:0000313" key="10">
    <source>
        <dbReference type="Proteomes" id="UP000190683"/>
    </source>
</evidence>
<dbReference type="Proteomes" id="UP000190683">
    <property type="component" value="Unassembled WGS sequence"/>
</dbReference>
<feature type="binding site" evidence="7">
    <location>
        <begin position="117"/>
        <end position="119"/>
    </location>
    <ligand>
        <name>FMN</name>
        <dbReference type="ChEBI" id="CHEBI:58210"/>
    </ligand>
</feature>
<evidence type="ECO:0000313" key="9">
    <source>
        <dbReference type="EMBL" id="OOS24098.1"/>
    </source>
</evidence>
<feature type="binding site" evidence="7">
    <location>
        <position position="259"/>
    </location>
    <ligand>
        <name>FMN</name>
        <dbReference type="ChEBI" id="CHEBI:58210"/>
    </ligand>
</feature>
<evidence type="ECO:0000259" key="8">
    <source>
        <dbReference type="PROSITE" id="PS51349"/>
    </source>
</evidence>
<name>A0A1T0CP41_9GAMM</name>
<feature type="binding site" evidence="7">
    <location>
        <position position="195"/>
    </location>
    <ligand>
        <name>FMN</name>
        <dbReference type="ChEBI" id="CHEBI:58210"/>
    </ligand>
</feature>
<evidence type="ECO:0000256" key="6">
    <source>
        <dbReference type="PIRSR" id="PIRSR000138-1"/>
    </source>
</evidence>
<dbReference type="PROSITE" id="PS51349">
    <property type="entry name" value="FMN_HYDROXY_ACID_DH_2"/>
    <property type="match status" value="1"/>
</dbReference>
<comment type="cofactor">
    <cofactor evidence="1">
        <name>FMN</name>
        <dbReference type="ChEBI" id="CHEBI:58210"/>
    </cofactor>
</comment>
<feature type="binding site" evidence="7">
    <location>
        <begin position="337"/>
        <end position="338"/>
    </location>
    <ligand>
        <name>FMN</name>
        <dbReference type="ChEBI" id="CHEBI:58210"/>
    </ligand>
</feature>
<feature type="domain" description="FMN hydroxy acid dehydrogenase" evidence="8">
    <location>
        <begin position="36"/>
        <end position="388"/>
    </location>
</feature>
<accession>A0A1T0CP41</accession>
<feature type="binding site" evidence="7">
    <location>
        <position position="169"/>
    </location>
    <ligand>
        <name>glyoxylate</name>
        <dbReference type="ChEBI" id="CHEBI:36655"/>
    </ligand>
</feature>
<organism evidence="9 10">
    <name type="scientific">Moraxella porci DSM 25326</name>
    <dbReference type="NCBI Taxonomy" id="573983"/>
    <lineage>
        <taxon>Bacteria</taxon>
        <taxon>Pseudomonadati</taxon>
        <taxon>Pseudomonadota</taxon>
        <taxon>Gammaproteobacteria</taxon>
        <taxon>Moraxellales</taxon>
        <taxon>Moraxellaceae</taxon>
        <taxon>Moraxella</taxon>
    </lineage>
</organism>
<dbReference type="STRING" id="573983.B0681_08045"/>
<evidence type="ECO:0000256" key="2">
    <source>
        <dbReference type="ARBA" id="ARBA00022630"/>
    </source>
</evidence>
<keyword evidence="10" id="KW-1185">Reference proteome</keyword>
<dbReference type="PANTHER" id="PTHR10578:SF107">
    <property type="entry name" value="2-HYDROXYACID OXIDASE 1"/>
    <property type="match status" value="1"/>
</dbReference>
<dbReference type="InterPro" id="IPR008259">
    <property type="entry name" value="FMN_hydac_DH_AS"/>
</dbReference>
<dbReference type="GO" id="GO:0010181">
    <property type="term" value="F:FMN binding"/>
    <property type="evidence" value="ECO:0007669"/>
    <property type="project" value="InterPro"/>
</dbReference>
<dbReference type="InterPro" id="IPR000262">
    <property type="entry name" value="FMN-dep_DH"/>
</dbReference>
<proteinExistence type="inferred from homology"/>
<dbReference type="Pfam" id="PF01070">
    <property type="entry name" value="FMN_dh"/>
    <property type="match status" value="1"/>
</dbReference>
<dbReference type="InterPro" id="IPR013785">
    <property type="entry name" value="Aldolase_TIM"/>
</dbReference>
<keyword evidence="3 7" id="KW-0288">FMN</keyword>
<comment type="similarity">
    <text evidence="5">Belongs to the FMN-dependent alpha-hydroxy acid dehydrogenase family.</text>
</comment>
<dbReference type="PROSITE" id="PS00557">
    <property type="entry name" value="FMN_HYDROXY_ACID_DH_1"/>
    <property type="match status" value="1"/>
</dbReference>
<dbReference type="GO" id="GO:0016301">
    <property type="term" value="F:kinase activity"/>
    <property type="evidence" value="ECO:0007669"/>
    <property type="project" value="UniProtKB-KW"/>
</dbReference>
<dbReference type="GO" id="GO:0016491">
    <property type="term" value="F:oxidoreductase activity"/>
    <property type="evidence" value="ECO:0007669"/>
    <property type="project" value="UniProtKB-KW"/>
</dbReference>
<feature type="binding site" evidence="7">
    <location>
        <position position="283"/>
    </location>
    <ligand>
        <name>glyoxylate</name>
        <dbReference type="ChEBI" id="CHEBI:36655"/>
    </ligand>
</feature>
<feature type="binding site" evidence="7">
    <location>
        <position position="167"/>
    </location>
    <ligand>
        <name>glyoxylate</name>
        <dbReference type="ChEBI" id="CHEBI:36655"/>
    </ligand>
</feature>
<dbReference type="EMBL" id="MUYV01000011">
    <property type="protein sequence ID" value="OOS24098.1"/>
    <property type="molecule type" value="Genomic_DNA"/>
</dbReference>
<dbReference type="SUPFAM" id="SSF51395">
    <property type="entry name" value="FMN-linked oxidoreductases"/>
    <property type="match status" value="1"/>
</dbReference>
<sequence>MSKAALAAGNGVTTTVAPTASTPTLAKTAYGASTRQGKINIVNLNLLEEQAKKVIPEAGYKFVSGAAGDEWTLRENRRAFDDYRIASKRLVGLQASDIDISTKLLDLTLPMPIMIAPMGVHGMVHEGTEILTAKGAGLAKTLYCSSGASHASLEEIATATTGPKWFQLYYNKDEQVTRSLLTRAKNAGYSAIVLTADALGPGQSDAFIAMGRPFRSDMVFGNHDPKRGGSGNFFAQKTNLTVDDIKFIKDFTGLPVIIKGILRADDADRFINAGADAIQVSNHGGRQIDGVPASITALPAIAKAVNRRVPIILDGGVRRGIDIVRAVAMGADAVAVGRPMLYGLAMGGAEGVQSTLDWLANDLKTAMLLAGAGKLGDLNPNFIDIVGENARFNVNRG</sequence>
<gene>
    <name evidence="9" type="ORF">B0681_08045</name>
</gene>
<dbReference type="Gene3D" id="3.20.20.70">
    <property type="entry name" value="Aldolase class I"/>
    <property type="match status" value="1"/>
</dbReference>
<dbReference type="InterPro" id="IPR012133">
    <property type="entry name" value="Alpha-hydoxy_acid_DH_FMN"/>
</dbReference>
<feature type="active site" description="Proton acceptor" evidence="6">
    <location>
        <position position="283"/>
    </location>
</feature>
<evidence type="ECO:0000256" key="4">
    <source>
        <dbReference type="ARBA" id="ARBA00023002"/>
    </source>
</evidence>
<feature type="binding site" evidence="7">
    <location>
        <position position="281"/>
    </location>
    <ligand>
        <name>FMN</name>
        <dbReference type="ChEBI" id="CHEBI:58210"/>
    </ligand>
</feature>
<feature type="binding site" evidence="7">
    <location>
        <position position="286"/>
    </location>
    <ligand>
        <name>glyoxylate</name>
        <dbReference type="ChEBI" id="CHEBI:36655"/>
    </ligand>
</feature>
<evidence type="ECO:0000256" key="3">
    <source>
        <dbReference type="ARBA" id="ARBA00022643"/>
    </source>
</evidence>
<comment type="caution">
    <text evidence="9">The sequence shown here is derived from an EMBL/GenBank/DDBJ whole genome shotgun (WGS) entry which is preliminary data.</text>
</comment>
<keyword evidence="9" id="KW-0808">Transferase</keyword>
<evidence type="ECO:0000256" key="7">
    <source>
        <dbReference type="PIRSR" id="PIRSR000138-2"/>
    </source>
</evidence>